<evidence type="ECO:0000259" key="2">
    <source>
        <dbReference type="PROSITE" id="PS50090"/>
    </source>
</evidence>
<feature type="compositionally biased region" description="Basic and acidic residues" evidence="1">
    <location>
        <begin position="1"/>
        <end position="11"/>
    </location>
</feature>
<dbReference type="InterPro" id="IPR009057">
    <property type="entry name" value="Homeodomain-like_sf"/>
</dbReference>
<comment type="caution">
    <text evidence="3">The sequence shown here is derived from an EMBL/GenBank/DDBJ whole genome shotgun (WGS) entry which is preliminary data.</text>
</comment>
<accession>A0AAW2RXY3</accession>
<dbReference type="PANTHER" id="PTHR47430:SF4">
    <property type="entry name" value="GB|AAC33480.1"/>
    <property type="match status" value="1"/>
</dbReference>
<dbReference type="SUPFAM" id="SSF46689">
    <property type="entry name" value="Homeodomain-like"/>
    <property type="match status" value="1"/>
</dbReference>
<name>A0AAW2RXY3_SESRA</name>
<feature type="domain" description="Myb-like" evidence="2">
    <location>
        <begin position="168"/>
        <end position="210"/>
    </location>
</feature>
<evidence type="ECO:0000313" key="3">
    <source>
        <dbReference type="EMBL" id="KAL0385082.1"/>
    </source>
</evidence>
<protein>
    <recommendedName>
        <fullName evidence="2">Myb-like domain-containing protein</fullName>
    </recommendedName>
</protein>
<proteinExistence type="predicted"/>
<dbReference type="PROSITE" id="PS50090">
    <property type="entry name" value="MYB_LIKE"/>
    <property type="match status" value="1"/>
</dbReference>
<dbReference type="InterPro" id="IPR001005">
    <property type="entry name" value="SANT/Myb"/>
</dbReference>
<dbReference type="Gene3D" id="1.10.10.60">
    <property type="entry name" value="Homeodomain-like"/>
    <property type="match status" value="1"/>
</dbReference>
<dbReference type="PANTHER" id="PTHR47430">
    <property type="entry name" value="GB|AAC33480.1"/>
    <property type="match status" value="1"/>
</dbReference>
<gene>
    <name evidence="3" type="ORF">Sradi_2902500</name>
</gene>
<evidence type="ECO:0000256" key="1">
    <source>
        <dbReference type="SAM" id="MobiDB-lite"/>
    </source>
</evidence>
<sequence>MDLMRQVEHANKGKKKQTKSAENGPDDIRDNGLESGNKKKKTKTRVVENGSNDPTPNKSNKKVRFSGQDEVFPLPGDLDTNRGNDEEEDLVRGKRFTREEDEIVKKAVFNYIANHDLGDEGLDMVLNCKKHPQLKGCWKEIGSAIPYRPYTAIYYRAQVLFRRSESRKWTQEEYDEILKYQEEHGNQWRALADELGKHRWHVKDTWRRIKLTNRKKGNWSQGEYQELFDLVNMETSHLLNKSKYWLNGIAHIFLRQERPGKANQEFLDVAIAAMSLKLDNSTQSKILVKVSSVYVV</sequence>
<reference evidence="3" key="2">
    <citation type="journal article" date="2024" name="Plant">
        <title>Genomic evolution and insights into agronomic trait innovations of Sesamum species.</title>
        <authorList>
            <person name="Miao H."/>
            <person name="Wang L."/>
            <person name="Qu L."/>
            <person name="Liu H."/>
            <person name="Sun Y."/>
            <person name="Le M."/>
            <person name="Wang Q."/>
            <person name="Wei S."/>
            <person name="Zheng Y."/>
            <person name="Lin W."/>
            <person name="Duan Y."/>
            <person name="Cao H."/>
            <person name="Xiong S."/>
            <person name="Wang X."/>
            <person name="Wei L."/>
            <person name="Li C."/>
            <person name="Ma Q."/>
            <person name="Ju M."/>
            <person name="Zhao R."/>
            <person name="Li G."/>
            <person name="Mu C."/>
            <person name="Tian Q."/>
            <person name="Mei H."/>
            <person name="Zhang T."/>
            <person name="Gao T."/>
            <person name="Zhang H."/>
        </authorList>
    </citation>
    <scope>NUCLEOTIDE SEQUENCE</scope>
    <source>
        <strain evidence="3">G02</strain>
    </source>
</reference>
<dbReference type="AlphaFoldDB" id="A0AAW2RXY3"/>
<dbReference type="Pfam" id="PF13921">
    <property type="entry name" value="Myb_DNA-bind_6"/>
    <property type="match status" value="1"/>
</dbReference>
<feature type="compositionally biased region" description="Polar residues" evidence="1">
    <location>
        <begin position="49"/>
        <end position="58"/>
    </location>
</feature>
<feature type="compositionally biased region" description="Basic and acidic residues" evidence="1">
    <location>
        <begin position="79"/>
        <end position="90"/>
    </location>
</feature>
<feature type="region of interest" description="Disordered" evidence="1">
    <location>
        <begin position="1"/>
        <end position="90"/>
    </location>
</feature>
<organism evidence="3">
    <name type="scientific">Sesamum radiatum</name>
    <name type="common">Black benniseed</name>
    <dbReference type="NCBI Taxonomy" id="300843"/>
    <lineage>
        <taxon>Eukaryota</taxon>
        <taxon>Viridiplantae</taxon>
        <taxon>Streptophyta</taxon>
        <taxon>Embryophyta</taxon>
        <taxon>Tracheophyta</taxon>
        <taxon>Spermatophyta</taxon>
        <taxon>Magnoliopsida</taxon>
        <taxon>eudicotyledons</taxon>
        <taxon>Gunneridae</taxon>
        <taxon>Pentapetalae</taxon>
        <taxon>asterids</taxon>
        <taxon>lamiids</taxon>
        <taxon>Lamiales</taxon>
        <taxon>Pedaliaceae</taxon>
        <taxon>Sesamum</taxon>
    </lineage>
</organism>
<dbReference type="CDD" id="cd00167">
    <property type="entry name" value="SANT"/>
    <property type="match status" value="1"/>
</dbReference>
<dbReference type="EMBL" id="JACGWJ010000012">
    <property type="protein sequence ID" value="KAL0385082.1"/>
    <property type="molecule type" value="Genomic_DNA"/>
</dbReference>
<reference evidence="3" key="1">
    <citation type="submission" date="2020-06" db="EMBL/GenBank/DDBJ databases">
        <authorList>
            <person name="Li T."/>
            <person name="Hu X."/>
            <person name="Zhang T."/>
            <person name="Song X."/>
            <person name="Zhang H."/>
            <person name="Dai N."/>
            <person name="Sheng W."/>
            <person name="Hou X."/>
            <person name="Wei L."/>
        </authorList>
    </citation>
    <scope>NUCLEOTIDE SEQUENCE</scope>
    <source>
        <strain evidence="3">G02</strain>
        <tissue evidence="3">Leaf</tissue>
    </source>
</reference>
<dbReference type="SMART" id="SM00717">
    <property type="entry name" value="SANT"/>
    <property type="match status" value="2"/>
</dbReference>